<feature type="non-terminal residue" evidence="2">
    <location>
        <position position="1"/>
    </location>
</feature>
<name>A0A0C3BNT5_HEBCY</name>
<dbReference type="SUPFAM" id="SSF57256">
    <property type="entry name" value="Elafin-like"/>
    <property type="match status" value="1"/>
</dbReference>
<dbReference type="InterPro" id="IPR036645">
    <property type="entry name" value="Elafin-like_sf"/>
</dbReference>
<reference evidence="2 3" key="1">
    <citation type="submission" date="2014-04" db="EMBL/GenBank/DDBJ databases">
        <authorList>
            <consortium name="DOE Joint Genome Institute"/>
            <person name="Kuo A."/>
            <person name="Gay G."/>
            <person name="Dore J."/>
            <person name="Kohler A."/>
            <person name="Nagy L.G."/>
            <person name="Floudas D."/>
            <person name="Copeland A."/>
            <person name="Barry K.W."/>
            <person name="Cichocki N."/>
            <person name="Veneault-Fourrey C."/>
            <person name="LaButti K."/>
            <person name="Lindquist E.A."/>
            <person name="Lipzen A."/>
            <person name="Lundell T."/>
            <person name="Morin E."/>
            <person name="Murat C."/>
            <person name="Sun H."/>
            <person name="Tunlid A."/>
            <person name="Henrissat B."/>
            <person name="Grigoriev I.V."/>
            <person name="Hibbett D.S."/>
            <person name="Martin F."/>
            <person name="Nordberg H.P."/>
            <person name="Cantor M.N."/>
            <person name="Hua S.X."/>
        </authorList>
    </citation>
    <scope>NUCLEOTIDE SEQUENCE [LARGE SCALE GENOMIC DNA]</scope>
    <source>
        <strain evidence="3">h7</strain>
    </source>
</reference>
<dbReference type="AlphaFoldDB" id="A0A0C3BNT5"/>
<organism evidence="2 3">
    <name type="scientific">Hebeloma cylindrosporum</name>
    <dbReference type="NCBI Taxonomy" id="76867"/>
    <lineage>
        <taxon>Eukaryota</taxon>
        <taxon>Fungi</taxon>
        <taxon>Dikarya</taxon>
        <taxon>Basidiomycota</taxon>
        <taxon>Agaricomycotina</taxon>
        <taxon>Agaricomycetes</taxon>
        <taxon>Agaricomycetidae</taxon>
        <taxon>Agaricales</taxon>
        <taxon>Agaricineae</taxon>
        <taxon>Hymenogastraceae</taxon>
        <taxon>Hebeloma</taxon>
    </lineage>
</organism>
<protein>
    <submittedName>
        <fullName evidence="2">Uncharacterized protein</fullName>
    </submittedName>
</protein>
<feature type="chain" id="PRO_5002162053" evidence="1">
    <location>
        <begin position="21"/>
        <end position="58"/>
    </location>
</feature>
<evidence type="ECO:0000313" key="3">
    <source>
        <dbReference type="Proteomes" id="UP000053424"/>
    </source>
</evidence>
<dbReference type="OrthoDB" id="3019354at2759"/>
<keyword evidence="3" id="KW-1185">Reference proteome</keyword>
<accession>A0A0C3BNT5</accession>
<evidence type="ECO:0000256" key="1">
    <source>
        <dbReference type="SAM" id="SignalP"/>
    </source>
</evidence>
<evidence type="ECO:0000313" key="2">
    <source>
        <dbReference type="EMBL" id="KIM38335.1"/>
    </source>
</evidence>
<dbReference type="EMBL" id="KN831791">
    <property type="protein sequence ID" value="KIM38335.1"/>
    <property type="molecule type" value="Genomic_DNA"/>
</dbReference>
<dbReference type="Proteomes" id="UP000053424">
    <property type="component" value="Unassembled WGS sequence"/>
</dbReference>
<proteinExistence type="predicted"/>
<gene>
    <name evidence="2" type="ORF">M413DRAFT_447832</name>
</gene>
<dbReference type="HOGENOM" id="CLU_2979328_0_0_1"/>
<reference evidence="3" key="2">
    <citation type="submission" date="2015-01" db="EMBL/GenBank/DDBJ databases">
        <title>Evolutionary Origins and Diversification of the Mycorrhizal Mutualists.</title>
        <authorList>
            <consortium name="DOE Joint Genome Institute"/>
            <consortium name="Mycorrhizal Genomics Consortium"/>
            <person name="Kohler A."/>
            <person name="Kuo A."/>
            <person name="Nagy L.G."/>
            <person name="Floudas D."/>
            <person name="Copeland A."/>
            <person name="Barry K.W."/>
            <person name="Cichocki N."/>
            <person name="Veneault-Fourrey C."/>
            <person name="LaButti K."/>
            <person name="Lindquist E.A."/>
            <person name="Lipzen A."/>
            <person name="Lundell T."/>
            <person name="Morin E."/>
            <person name="Murat C."/>
            <person name="Riley R."/>
            <person name="Ohm R."/>
            <person name="Sun H."/>
            <person name="Tunlid A."/>
            <person name="Henrissat B."/>
            <person name="Grigoriev I.V."/>
            <person name="Hibbett D.S."/>
            <person name="Martin F."/>
        </authorList>
    </citation>
    <scope>NUCLEOTIDE SEQUENCE [LARGE SCALE GENOMIC DNA]</scope>
    <source>
        <strain evidence="3">h7</strain>
    </source>
</reference>
<keyword evidence="1" id="KW-0732">Signal</keyword>
<sequence length="58" mass="6181">MYKALLTSLALIFAMTSAMAGPQGRNRCESDADCTTGYSCCRAVPYPKCFKLPPGAVC</sequence>
<feature type="signal peptide" evidence="1">
    <location>
        <begin position="1"/>
        <end position="20"/>
    </location>
</feature>